<keyword evidence="2" id="KW-1185">Reference proteome</keyword>
<evidence type="ECO:0000313" key="2">
    <source>
        <dbReference type="Proteomes" id="UP000252519"/>
    </source>
</evidence>
<name>A0A368H9V5_ANCCA</name>
<dbReference type="InterPro" id="IPR027417">
    <property type="entry name" value="P-loop_NTPase"/>
</dbReference>
<dbReference type="PANTHER" id="PTHR12083">
    <property type="entry name" value="BIFUNCTIONAL POLYNUCLEOTIDE PHOSPHATASE/KINASE"/>
    <property type="match status" value="1"/>
</dbReference>
<comment type="caution">
    <text evidence="1">The sequence shown here is derived from an EMBL/GenBank/DDBJ whole genome shotgun (WGS) entry which is preliminary data.</text>
</comment>
<dbReference type="Proteomes" id="UP000252519">
    <property type="component" value="Unassembled WGS sequence"/>
</dbReference>
<sequence length="118" mass="14012">MLEKEHGYMVVNRDTLGTWQKCWLFRSRYTALARELKVPCRCFELTCDIYQAGHNVKFRRLTNDASNEVGTMVLRMHGSKYEQPELSEGFDSIVHVNFVPNFEKEEHEKLYRQYLSES</sequence>
<dbReference type="PANTHER" id="PTHR12083:SF9">
    <property type="entry name" value="BIFUNCTIONAL POLYNUCLEOTIDE PHOSPHATASE_KINASE"/>
    <property type="match status" value="1"/>
</dbReference>
<dbReference type="GO" id="GO:0003690">
    <property type="term" value="F:double-stranded DNA binding"/>
    <property type="evidence" value="ECO:0007669"/>
    <property type="project" value="TreeGrafter"/>
</dbReference>
<dbReference type="GO" id="GO:0006281">
    <property type="term" value="P:DNA repair"/>
    <property type="evidence" value="ECO:0007669"/>
    <property type="project" value="TreeGrafter"/>
</dbReference>
<dbReference type="STRING" id="29170.A0A368H9V5"/>
<protein>
    <submittedName>
        <fullName evidence="1">Uncharacterized protein</fullName>
    </submittedName>
</protein>
<gene>
    <name evidence="1" type="ORF">ANCCAN_00457</name>
</gene>
<dbReference type="GO" id="GO:0046404">
    <property type="term" value="F:ATP-dependent polydeoxyribonucleotide 5'-hydroxyl-kinase activity"/>
    <property type="evidence" value="ECO:0007669"/>
    <property type="project" value="TreeGrafter"/>
</dbReference>
<organism evidence="1 2">
    <name type="scientific">Ancylostoma caninum</name>
    <name type="common">Dog hookworm</name>
    <dbReference type="NCBI Taxonomy" id="29170"/>
    <lineage>
        <taxon>Eukaryota</taxon>
        <taxon>Metazoa</taxon>
        <taxon>Ecdysozoa</taxon>
        <taxon>Nematoda</taxon>
        <taxon>Chromadorea</taxon>
        <taxon>Rhabditida</taxon>
        <taxon>Rhabditina</taxon>
        <taxon>Rhabditomorpha</taxon>
        <taxon>Strongyloidea</taxon>
        <taxon>Ancylostomatidae</taxon>
        <taxon>Ancylostomatinae</taxon>
        <taxon>Ancylostoma</taxon>
    </lineage>
</organism>
<dbReference type="OrthoDB" id="19045at2759"/>
<reference evidence="1 2" key="1">
    <citation type="submission" date="2014-10" db="EMBL/GenBank/DDBJ databases">
        <title>Draft genome of the hookworm Ancylostoma caninum.</title>
        <authorList>
            <person name="Mitreva M."/>
        </authorList>
    </citation>
    <scope>NUCLEOTIDE SEQUENCE [LARGE SCALE GENOMIC DNA]</scope>
    <source>
        <strain evidence="1 2">Baltimore</strain>
    </source>
</reference>
<dbReference type="EMBL" id="JOJR01000002">
    <property type="protein sequence ID" value="RCN53393.1"/>
    <property type="molecule type" value="Genomic_DNA"/>
</dbReference>
<evidence type="ECO:0000313" key="1">
    <source>
        <dbReference type="EMBL" id="RCN53393.1"/>
    </source>
</evidence>
<dbReference type="AlphaFoldDB" id="A0A368H9V5"/>
<proteinExistence type="predicted"/>
<dbReference type="GO" id="GO:0046403">
    <property type="term" value="F:polynucleotide 3'-phosphatase activity"/>
    <property type="evidence" value="ECO:0007669"/>
    <property type="project" value="TreeGrafter"/>
</dbReference>
<accession>A0A368H9V5</accession>
<dbReference type="Gene3D" id="3.40.50.300">
    <property type="entry name" value="P-loop containing nucleotide triphosphate hydrolases"/>
    <property type="match status" value="1"/>
</dbReference>